<evidence type="ECO:0000256" key="1">
    <source>
        <dbReference type="SAM" id="MobiDB-lite"/>
    </source>
</evidence>
<organism evidence="3 4">
    <name type="scientific">Roridomyces roridus</name>
    <dbReference type="NCBI Taxonomy" id="1738132"/>
    <lineage>
        <taxon>Eukaryota</taxon>
        <taxon>Fungi</taxon>
        <taxon>Dikarya</taxon>
        <taxon>Basidiomycota</taxon>
        <taxon>Agaricomycotina</taxon>
        <taxon>Agaricomycetes</taxon>
        <taxon>Agaricomycetidae</taxon>
        <taxon>Agaricales</taxon>
        <taxon>Marasmiineae</taxon>
        <taxon>Mycenaceae</taxon>
        <taxon>Roridomyces</taxon>
    </lineage>
</organism>
<protein>
    <recommendedName>
        <fullName evidence="2">Fungal-type protein kinase domain-containing protein</fullName>
    </recommendedName>
</protein>
<feature type="region of interest" description="Disordered" evidence="1">
    <location>
        <begin position="729"/>
        <end position="753"/>
    </location>
</feature>
<dbReference type="InterPro" id="IPR040976">
    <property type="entry name" value="Pkinase_fungal"/>
</dbReference>
<feature type="region of interest" description="Disordered" evidence="1">
    <location>
        <begin position="77"/>
        <end position="100"/>
    </location>
</feature>
<sequence length="753" mass="84696">MSIEIGAHTWQFPASIFVQMLSHKTRKHRKEIRSLGLAGVNRLEDYTFDSDQPWFHASLESGITRLEAEYNTLPGRVHEAREEEDQCDGEDVHQRNGEEEHQRDGLRRFLNLALGVAKDLHIVADGSYLTFECDELSGDGGEPLKPKPAQFRLCWKAPSDHVVVPIPIVVGSDWEELLHQATQHARSLFAASPLRKFALVLAYDHYHCRVRFLLFHRGGITASHAFDTSTTFGRKDIFQVILALRTCRNREDLGLPSWHHERHFRLPVDEHAESYVDASVDELIHADERSRGRATHVYRLSYSPVLPLSSPEPNRRQNLTYQSNTLHQAGRNRSDTKFAHMMSFSCPLRVIPGQGTLTERVPAIMKASWVQNCAEGSDLEVLDECAGLFGCPRPHYSFLPVDDSGTPTTNHLFLPNPDVAANAVDLAALHWNDWMPRTLSSPAPQFSSLFVHMGSLVGSSLTLSPDPLSLMKTILHGLLGWLAMFQAGFLYRDVGIGSILEISPSVLMGKSFVPDYRLFGEPQHGTDKTVTENCDFEGQASRLQNLLAQLDITHARGFVTDADVATKWHHSVGTPTIPASGTIDFMSPPLLRSMENKEPYLHSPVDDLFSTAFVAQWAAVSHASGGHLARVHLLRHEIRENRRSEVRDTLVELTPDCPEHEYGPFLNHLGPVFDDWWKKLRRLSSDFRLAKQDANAEKLRMIFGTVAYRGVADLAEIILEQSESLEKYAAIPPPSNNPDTSPTWHQDLLHQPR</sequence>
<reference evidence="3" key="1">
    <citation type="submission" date="2023-03" db="EMBL/GenBank/DDBJ databases">
        <title>Massive genome expansion in bonnet fungi (Mycena s.s.) driven by repeated elements and novel gene families across ecological guilds.</title>
        <authorList>
            <consortium name="Lawrence Berkeley National Laboratory"/>
            <person name="Harder C.B."/>
            <person name="Miyauchi S."/>
            <person name="Viragh M."/>
            <person name="Kuo A."/>
            <person name="Thoen E."/>
            <person name="Andreopoulos B."/>
            <person name="Lu D."/>
            <person name="Skrede I."/>
            <person name="Drula E."/>
            <person name="Henrissat B."/>
            <person name="Morin E."/>
            <person name="Kohler A."/>
            <person name="Barry K."/>
            <person name="LaButti K."/>
            <person name="Morin E."/>
            <person name="Salamov A."/>
            <person name="Lipzen A."/>
            <person name="Mereny Z."/>
            <person name="Hegedus B."/>
            <person name="Baldrian P."/>
            <person name="Stursova M."/>
            <person name="Weitz H."/>
            <person name="Taylor A."/>
            <person name="Grigoriev I.V."/>
            <person name="Nagy L.G."/>
            <person name="Martin F."/>
            <person name="Kauserud H."/>
        </authorList>
    </citation>
    <scope>NUCLEOTIDE SEQUENCE</scope>
    <source>
        <strain evidence="3">9284</strain>
    </source>
</reference>
<accession>A0AAD7FRM1</accession>
<dbReference type="AlphaFoldDB" id="A0AAD7FRM1"/>
<proteinExistence type="predicted"/>
<feature type="compositionally biased region" description="Basic and acidic residues" evidence="1">
    <location>
        <begin position="90"/>
        <end position="100"/>
    </location>
</feature>
<evidence type="ECO:0000313" key="4">
    <source>
        <dbReference type="Proteomes" id="UP001221142"/>
    </source>
</evidence>
<keyword evidence="4" id="KW-1185">Reference proteome</keyword>
<gene>
    <name evidence="3" type="ORF">FB45DRAFT_1023917</name>
</gene>
<evidence type="ECO:0000259" key="2">
    <source>
        <dbReference type="Pfam" id="PF17667"/>
    </source>
</evidence>
<dbReference type="Pfam" id="PF17667">
    <property type="entry name" value="Pkinase_fungal"/>
    <property type="match status" value="1"/>
</dbReference>
<feature type="domain" description="Fungal-type protein kinase" evidence="2">
    <location>
        <begin position="173"/>
        <end position="301"/>
    </location>
</feature>
<evidence type="ECO:0000313" key="3">
    <source>
        <dbReference type="EMBL" id="KAJ7639179.1"/>
    </source>
</evidence>
<comment type="caution">
    <text evidence="3">The sequence shown here is derived from an EMBL/GenBank/DDBJ whole genome shotgun (WGS) entry which is preliminary data.</text>
</comment>
<dbReference type="EMBL" id="JARKIF010000005">
    <property type="protein sequence ID" value="KAJ7639179.1"/>
    <property type="molecule type" value="Genomic_DNA"/>
</dbReference>
<dbReference type="Proteomes" id="UP001221142">
    <property type="component" value="Unassembled WGS sequence"/>
</dbReference>
<name>A0AAD7FRM1_9AGAR</name>